<dbReference type="Pfam" id="PF01541">
    <property type="entry name" value="GIY-YIG"/>
    <property type="match status" value="1"/>
</dbReference>
<dbReference type="EMBL" id="FN650140">
    <property type="protein sequence ID" value="CBJ11033.1"/>
    <property type="molecule type" value="Genomic_DNA"/>
</dbReference>
<proteinExistence type="inferred from homology"/>
<evidence type="ECO:0000259" key="2">
    <source>
        <dbReference type="PROSITE" id="PS50164"/>
    </source>
</evidence>
<protein>
    <recommendedName>
        <fullName evidence="2">GIY-YIG domain-containing protein</fullName>
    </recommendedName>
</protein>
<evidence type="ECO:0000313" key="3">
    <source>
        <dbReference type="EMBL" id="CBJ11033.1"/>
    </source>
</evidence>
<feature type="domain" description="GIY-YIG" evidence="2">
    <location>
        <begin position="1"/>
        <end position="75"/>
    </location>
</feature>
<organism evidence="3 4">
    <name type="scientific">Legionella longbeachae serogroup 1 (strain NSW150)</name>
    <dbReference type="NCBI Taxonomy" id="661367"/>
    <lineage>
        <taxon>Bacteria</taxon>
        <taxon>Pseudomonadati</taxon>
        <taxon>Pseudomonadota</taxon>
        <taxon>Gammaproteobacteria</taxon>
        <taxon>Legionellales</taxon>
        <taxon>Legionellaceae</taxon>
        <taxon>Legionella</taxon>
    </lineage>
</organism>
<dbReference type="Gene3D" id="3.40.1440.10">
    <property type="entry name" value="GIY-YIG endonuclease"/>
    <property type="match status" value="1"/>
</dbReference>
<dbReference type="KEGG" id="llo:LLO_0692"/>
<dbReference type="CDD" id="cd10448">
    <property type="entry name" value="GIY-YIG_unchar_3"/>
    <property type="match status" value="1"/>
</dbReference>
<dbReference type="Proteomes" id="UP000001060">
    <property type="component" value="Chromosome"/>
</dbReference>
<evidence type="ECO:0000256" key="1">
    <source>
        <dbReference type="ARBA" id="ARBA00007435"/>
    </source>
</evidence>
<comment type="similarity">
    <text evidence="1">Belongs to the UPF0213 family.</text>
</comment>
<dbReference type="OrthoDB" id="9807770at2"/>
<dbReference type="PROSITE" id="PS50164">
    <property type="entry name" value="GIY_YIG"/>
    <property type="match status" value="1"/>
</dbReference>
<dbReference type="PANTHER" id="PTHR34477:SF5">
    <property type="entry name" value="BSL5627 PROTEIN"/>
    <property type="match status" value="1"/>
</dbReference>
<evidence type="ECO:0000313" key="4">
    <source>
        <dbReference type="Proteomes" id="UP000001060"/>
    </source>
</evidence>
<dbReference type="AlphaFoldDB" id="D3HQ66"/>
<dbReference type="RefSeq" id="WP_012978856.1">
    <property type="nucleotide sequence ID" value="NC_013861.1"/>
</dbReference>
<gene>
    <name evidence="3" type="ordered locus">LLO_0692</name>
</gene>
<dbReference type="InterPro" id="IPR035901">
    <property type="entry name" value="GIY-YIG_endonuc_sf"/>
</dbReference>
<dbReference type="HOGENOM" id="CLU_135650_3_1_6"/>
<name>D3HQ66_LEGLN</name>
<reference evidence="3 4" key="1">
    <citation type="journal article" date="2010" name="PLoS Genet.">
        <title>Analysis of the Legionella longbeachae genome and transcriptome uncovers unique strategies to cause Legionnaires' disease.</title>
        <authorList>
            <person name="Cazalet C."/>
            <person name="Gomez-Valero L."/>
            <person name="Rusniok C."/>
            <person name="Lomma M."/>
            <person name="Dervins-Ravault D."/>
            <person name="Newton H."/>
            <person name="Sansom F."/>
            <person name="Jarraud S."/>
            <person name="Zidane N."/>
            <person name="Ma L."/>
            <person name="Bouchier C."/>
            <person name="Etienne J."/>
            <person name="Hartland E."/>
            <person name="Buchrieser C."/>
        </authorList>
    </citation>
    <scope>NUCLEOTIDE SEQUENCE [LARGE SCALE GENOMIC DNA]</scope>
    <source>
        <strain evidence="3 4">NSW150</strain>
    </source>
</reference>
<keyword evidence="4" id="KW-1185">Reference proteome</keyword>
<dbReference type="InterPro" id="IPR050190">
    <property type="entry name" value="UPF0213_domain"/>
</dbReference>
<sequence length="98" mass="12013">MPYLMASRRKATLDTGSTSDLMKRVWEHKNNRVPRFRARYNVFLLVYYEVHEACVEAARRDKRFKNWYRQWALNRIEELNPEWRDLDEEICHKLRAPG</sequence>
<dbReference type="SUPFAM" id="SSF82771">
    <property type="entry name" value="GIY-YIG endonuclease"/>
    <property type="match status" value="1"/>
</dbReference>
<accession>D3HQ66</accession>
<dbReference type="InterPro" id="IPR000305">
    <property type="entry name" value="GIY-YIG_endonuc"/>
</dbReference>
<dbReference type="eggNOG" id="COG2827">
    <property type="taxonomic scope" value="Bacteria"/>
</dbReference>
<dbReference type="PANTHER" id="PTHR34477">
    <property type="entry name" value="UPF0213 PROTEIN YHBQ"/>
    <property type="match status" value="1"/>
</dbReference>
<dbReference type="GeneID" id="40924930"/>